<proteinExistence type="predicted"/>
<feature type="domain" description="Peptidase M12A" evidence="3">
    <location>
        <begin position="51"/>
        <end position="248"/>
    </location>
</feature>
<dbReference type="InterPro" id="IPR006026">
    <property type="entry name" value="Peptidase_Metallo"/>
</dbReference>
<sequence length="254" mass="28804">MAITLNTVLWLFTFVLVASITHMAPLDPLIHDEDEVDEILLDDMIIGMSRNAIIKPAMKWPKGIVRYKIGKEFDKLQVKAIKRAMCAIEAVSCVRFQQVEKNIKSYINIISEKEGCSSRVGYSGRVQNLNLSKNKTACFVPVIIMHELLHGLGFYHQHLTPDRDSYIKINWENIMPSKKVFFEKLANTKSTDFGIGYDLQSLMHYANKGFSVNGLDTIEPLDKNATVGQHIGMSLKDIQKLNAMYNCATFEKTL</sequence>
<dbReference type="InterPro" id="IPR001506">
    <property type="entry name" value="Peptidase_M12A"/>
</dbReference>
<evidence type="ECO:0000313" key="5">
    <source>
        <dbReference type="Proteomes" id="UP000095300"/>
    </source>
</evidence>
<comment type="cofactor">
    <cofactor evidence="1 2">
        <name>Zn(2+)</name>
        <dbReference type="ChEBI" id="CHEBI:29105"/>
    </cofactor>
    <text evidence="1 2">Binds 1 zinc ion per subunit.</text>
</comment>
<keyword evidence="1 2" id="KW-0479">Metal-binding</keyword>
<dbReference type="GO" id="GO:0006508">
    <property type="term" value="P:proteolysis"/>
    <property type="evidence" value="ECO:0007669"/>
    <property type="project" value="UniProtKB-KW"/>
</dbReference>
<feature type="signal peptide" evidence="2">
    <location>
        <begin position="1"/>
        <end position="23"/>
    </location>
</feature>
<keyword evidence="1 2" id="KW-0378">Hydrolase</keyword>
<accession>A0A1I8Q8D1</accession>
<evidence type="ECO:0000256" key="2">
    <source>
        <dbReference type="RuleBase" id="RU361183"/>
    </source>
</evidence>
<dbReference type="InterPro" id="IPR024079">
    <property type="entry name" value="MetalloPept_cat_dom_sf"/>
</dbReference>
<keyword evidence="1" id="KW-1015">Disulfide bond</keyword>
<keyword evidence="2" id="KW-0732">Signal</keyword>
<dbReference type="PANTHER" id="PTHR10127">
    <property type="entry name" value="DISCOIDIN, CUB, EGF, LAMININ , AND ZINC METALLOPROTEASE DOMAIN CONTAINING"/>
    <property type="match status" value="1"/>
</dbReference>
<dbReference type="InterPro" id="IPR034035">
    <property type="entry name" value="Astacin-like_dom"/>
</dbReference>
<dbReference type="PRINTS" id="PR00480">
    <property type="entry name" value="ASTACIN"/>
</dbReference>
<dbReference type="OrthoDB" id="291007at2759"/>
<organism evidence="4 5">
    <name type="scientific">Stomoxys calcitrans</name>
    <name type="common">Stable fly</name>
    <name type="synonym">Conops calcitrans</name>
    <dbReference type="NCBI Taxonomy" id="35570"/>
    <lineage>
        <taxon>Eukaryota</taxon>
        <taxon>Metazoa</taxon>
        <taxon>Ecdysozoa</taxon>
        <taxon>Arthropoda</taxon>
        <taxon>Hexapoda</taxon>
        <taxon>Insecta</taxon>
        <taxon>Pterygota</taxon>
        <taxon>Neoptera</taxon>
        <taxon>Endopterygota</taxon>
        <taxon>Diptera</taxon>
        <taxon>Brachycera</taxon>
        <taxon>Muscomorpha</taxon>
        <taxon>Muscoidea</taxon>
        <taxon>Muscidae</taxon>
        <taxon>Stomoxys</taxon>
    </lineage>
</organism>
<dbReference type="VEuPathDB" id="VectorBase:SCAU014799"/>
<dbReference type="Proteomes" id="UP000095300">
    <property type="component" value="Unassembled WGS sequence"/>
</dbReference>
<dbReference type="EnsemblMetazoa" id="SCAU014799-RA">
    <property type="protein sequence ID" value="SCAU014799-PA"/>
    <property type="gene ID" value="SCAU014799"/>
</dbReference>
<dbReference type="SMART" id="SM00235">
    <property type="entry name" value="ZnMc"/>
    <property type="match status" value="1"/>
</dbReference>
<keyword evidence="1 2" id="KW-0645">Protease</keyword>
<feature type="binding site" evidence="1">
    <location>
        <position position="150"/>
    </location>
    <ligand>
        <name>Zn(2+)</name>
        <dbReference type="ChEBI" id="CHEBI:29105"/>
        <note>catalytic</note>
    </ligand>
</feature>
<dbReference type="EC" id="3.4.24.-" evidence="2"/>
<gene>
    <name evidence="4" type="primary">106091869</name>
</gene>
<evidence type="ECO:0000313" key="4">
    <source>
        <dbReference type="EnsemblMetazoa" id="SCAU014799-PA"/>
    </source>
</evidence>
<evidence type="ECO:0000259" key="3">
    <source>
        <dbReference type="PROSITE" id="PS51864"/>
    </source>
</evidence>
<comment type="caution">
    <text evidence="1">Lacks conserved residue(s) required for the propagation of feature annotation.</text>
</comment>
<dbReference type="PROSITE" id="PS51864">
    <property type="entry name" value="ASTACIN"/>
    <property type="match status" value="1"/>
</dbReference>
<feature type="binding site" evidence="1">
    <location>
        <position position="156"/>
    </location>
    <ligand>
        <name>Zn(2+)</name>
        <dbReference type="ChEBI" id="CHEBI:29105"/>
        <note>catalytic</note>
    </ligand>
</feature>
<dbReference type="Pfam" id="PF01400">
    <property type="entry name" value="Astacin"/>
    <property type="match status" value="1"/>
</dbReference>
<dbReference type="CDD" id="cd04280">
    <property type="entry name" value="ZnMc_astacin_like"/>
    <property type="match status" value="1"/>
</dbReference>
<evidence type="ECO:0000256" key="1">
    <source>
        <dbReference type="PROSITE-ProRule" id="PRU01211"/>
    </source>
</evidence>
<dbReference type="PANTHER" id="PTHR10127:SF814">
    <property type="entry name" value="MEPRIN A SUBUNIT BETA"/>
    <property type="match status" value="1"/>
</dbReference>
<feature type="disulfide bond" evidence="1">
    <location>
        <begin position="116"/>
        <end position="138"/>
    </location>
</feature>
<dbReference type="KEGG" id="scac:106091869"/>
<dbReference type="AlphaFoldDB" id="A0A1I8Q8D1"/>
<dbReference type="Gene3D" id="3.40.390.10">
    <property type="entry name" value="Collagenase (Catalytic Domain)"/>
    <property type="match status" value="1"/>
</dbReference>
<feature type="chain" id="PRO_5009030381" description="Metalloendopeptidase" evidence="2">
    <location>
        <begin position="24"/>
        <end position="254"/>
    </location>
</feature>
<protein>
    <recommendedName>
        <fullName evidence="2">Metalloendopeptidase</fullName>
        <ecNumber evidence="2">3.4.24.-</ecNumber>
    </recommendedName>
</protein>
<name>A0A1I8Q8D1_STOCA</name>
<dbReference type="SUPFAM" id="SSF55486">
    <property type="entry name" value="Metalloproteases ('zincins'), catalytic domain"/>
    <property type="match status" value="1"/>
</dbReference>
<keyword evidence="5" id="KW-1185">Reference proteome</keyword>
<reference evidence="4" key="1">
    <citation type="submission" date="2020-05" db="UniProtKB">
        <authorList>
            <consortium name="EnsemblMetazoa"/>
        </authorList>
    </citation>
    <scope>IDENTIFICATION</scope>
    <source>
        <strain evidence="4">USDA</strain>
    </source>
</reference>
<dbReference type="STRING" id="35570.A0A1I8Q8D1"/>
<feature type="active site" evidence="1">
    <location>
        <position position="147"/>
    </location>
</feature>
<feature type="binding site" evidence="1">
    <location>
        <position position="146"/>
    </location>
    <ligand>
        <name>Zn(2+)</name>
        <dbReference type="ChEBI" id="CHEBI:29105"/>
        <note>catalytic</note>
    </ligand>
</feature>
<keyword evidence="1 2" id="KW-0482">Metalloprotease</keyword>
<dbReference type="GO" id="GO:0004222">
    <property type="term" value="F:metalloendopeptidase activity"/>
    <property type="evidence" value="ECO:0007669"/>
    <property type="project" value="UniProtKB-UniRule"/>
</dbReference>
<keyword evidence="1 2" id="KW-0862">Zinc</keyword>
<dbReference type="GO" id="GO:0008270">
    <property type="term" value="F:zinc ion binding"/>
    <property type="evidence" value="ECO:0007669"/>
    <property type="project" value="UniProtKB-UniRule"/>
</dbReference>